<dbReference type="PRINTS" id="PR00153">
    <property type="entry name" value="CSAPPISMRASE"/>
</dbReference>
<keyword evidence="6" id="KW-1185">Reference proteome</keyword>
<proteinExistence type="inferred from homology"/>
<comment type="function">
    <text evidence="3">PPIases accelerate the folding of proteins. It catalyzes the cis-trans isomerization of proline imidic peptide bonds in oligopeptides.</text>
</comment>
<reference evidence="5 6" key="1">
    <citation type="submission" date="2020-08" db="EMBL/GenBank/DDBJ databases">
        <title>Functional genomics of gut bacteria from endangered species of beetles.</title>
        <authorList>
            <person name="Carlos-Shanley C."/>
        </authorList>
    </citation>
    <scope>NUCLEOTIDE SEQUENCE [LARGE SCALE GENOMIC DNA]</scope>
    <source>
        <strain evidence="5 6">S00070</strain>
    </source>
</reference>
<evidence type="ECO:0000256" key="3">
    <source>
        <dbReference type="RuleBase" id="RU363019"/>
    </source>
</evidence>
<keyword evidence="2 3" id="KW-0413">Isomerase</keyword>
<dbReference type="PROSITE" id="PS51257">
    <property type="entry name" value="PROKAR_LIPOPROTEIN"/>
    <property type="match status" value="1"/>
</dbReference>
<dbReference type="PROSITE" id="PS50072">
    <property type="entry name" value="CSA_PPIASE_2"/>
    <property type="match status" value="1"/>
</dbReference>
<evidence type="ECO:0000313" key="5">
    <source>
        <dbReference type="EMBL" id="MBB6002912.1"/>
    </source>
</evidence>
<dbReference type="InterPro" id="IPR044666">
    <property type="entry name" value="Cyclophilin_A-like"/>
</dbReference>
<gene>
    <name evidence="5" type="ORF">HNP25_001564</name>
</gene>
<dbReference type="PANTHER" id="PTHR45625">
    <property type="entry name" value="PEPTIDYL-PROLYL CIS-TRANS ISOMERASE-RELATED"/>
    <property type="match status" value="1"/>
</dbReference>
<sequence length="193" mass="22371">MKRIIFFLFCISFISCKKDLRLFDQDPKTFLIQYGTENPETKVKVHTVGGDFVIKLHTETPLHRANFIRNVKAGYYVSRMFYRNIYRMGIQGGGEYMDQLDFLVPPEYRPEFTHKRGAVAMARYDEGNPDRASSPTEFYIITNEAEARQLNGLYVVFGEVIEGMEVVDAIQAGKEYNERPAIPVFFRIDVVEE</sequence>
<dbReference type="InterPro" id="IPR029000">
    <property type="entry name" value="Cyclophilin-like_dom_sf"/>
</dbReference>
<evidence type="ECO:0000256" key="2">
    <source>
        <dbReference type="ARBA" id="ARBA00023235"/>
    </source>
</evidence>
<name>A0A841EHN5_9BACT</name>
<evidence type="ECO:0000256" key="1">
    <source>
        <dbReference type="ARBA" id="ARBA00023110"/>
    </source>
</evidence>
<dbReference type="Proteomes" id="UP000524404">
    <property type="component" value="Unassembled WGS sequence"/>
</dbReference>
<dbReference type="Pfam" id="PF00160">
    <property type="entry name" value="Pro_isomerase"/>
    <property type="match status" value="1"/>
</dbReference>
<evidence type="ECO:0000259" key="4">
    <source>
        <dbReference type="PROSITE" id="PS50072"/>
    </source>
</evidence>
<feature type="domain" description="PPIase cyclophilin-type" evidence="4">
    <location>
        <begin position="50"/>
        <end position="184"/>
    </location>
</feature>
<dbReference type="Gene3D" id="2.40.100.10">
    <property type="entry name" value="Cyclophilin-like"/>
    <property type="match status" value="1"/>
</dbReference>
<dbReference type="PANTHER" id="PTHR45625:SF4">
    <property type="entry name" value="PEPTIDYLPROLYL ISOMERASE DOMAIN AND WD REPEAT-CONTAINING PROTEIN 1"/>
    <property type="match status" value="1"/>
</dbReference>
<evidence type="ECO:0000313" key="6">
    <source>
        <dbReference type="Proteomes" id="UP000524404"/>
    </source>
</evidence>
<keyword evidence="1 3" id="KW-0697">Rotamase</keyword>
<dbReference type="InterPro" id="IPR002130">
    <property type="entry name" value="Cyclophilin-type_PPIase_dom"/>
</dbReference>
<accession>A0A841EHN5</accession>
<organism evidence="5 6">
    <name type="scientific">Arcicella rosea</name>
    <dbReference type="NCBI Taxonomy" id="502909"/>
    <lineage>
        <taxon>Bacteria</taxon>
        <taxon>Pseudomonadati</taxon>
        <taxon>Bacteroidota</taxon>
        <taxon>Cytophagia</taxon>
        <taxon>Cytophagales</taxon>
        <taxon>Flectobacillaceae</taxon>
        <taxon>Arcicella</taxon>
    </lineage>
</organism>
<comment type="catalytic activity">
    <reaction evidence="3">
        <text>[protein]-peptidylproline (omega=180) = [protein]-peptidylproline (omega=0)</text>
        <dbReference type="Rhea" id="RHEA:16237"/>
        <dbReference type="Rhea" id="RHEA-COMP:10747"/>
        <dbReference type="Rhea" id="RHEA-COMP:10748"/>
        <dbReference type="ChEBI" id="CHEBI:83833"/>
        <dbReference type="ChEBI" id="CHEBI:83834"/>
        <dbReference type="EC" id="5.2.1.8"/>
    </reaction>
</comment>
<dbReference type="SUPFAM" id="SSF50891">
    <property type="entry name" value="Cyclophilin-like"/>
    <property type="match status" value="1"/>
</dbReference>
<protein>
    <recommendedName>
        <fullName evidence="3">Peptidyl-prolyl cis-trans isomerase</fullName>
        <shortName evidence="3">PPIase</shortName>
        <ecNumber evidence="3">5.2.1.8</ecNumber>
    </recommendedName>
</protein>
<dbReference type="AlphaFoldDB" id="A0A841EHN5"/>
<comment type="caution">
    <text evidence="5">The sequence shown here is derived from an EMBL/GenBank/DDBJ whole genome shotgun (WGS) entry which is preliminary data.</text>
</comment>
<comment type="similarity">
    <text evidence="3">Belongs to the cyclophilin-type PPIase family.</text>
</comment>
<dbReference type="RefSeq" id="WP_184132832.1">
    <property type="nucleotide sequence ID" value="NZ_JACHKT010000008.1"/>
</dbReference>
<dbReference type="EMBL" id="JACHKT010000008">
    <property type="protein sequence ID" value="MBB6002912.1"/>
    <property type="molecule type" value="Genomic_DNA"/>
</dbReference>
<dbReference type="EC" id="5.2.1.8" evidence="3"/>
<dbReference type="GO" id="GO:0003755">
    <property type="term" value="F:peptidyl-prolyl cis-trans isomerase activity"/>
    <property type="evidence" value="ECO:0007669"/>
    <property type="project" value="UniProtKB-UniRule"/>
</dbReference>